<accession>V6JDV0</accession>
<dbReference type="Proteomes" id="UP000017984">
    <property type="component" value="Plasmid pSros1"/>
</dbReference>
<dbReference type="RefSeq" id="WP_023554008.1">
    <property type="nucleotide sequence ID" value="NZ_CM002286.1"/>
</dbReference>
<dbReference type="PATRIC" id="fig|1352936.5.peg.9520"/>
<comment type="caution">
    <text evidence="3">The sequence shown here is derived from an EMBL/GenBank/DDBJ whole genome shotgun (WGS) entry which is preliminary data.</text>
</comment>
<proteinExistence type="predicted"/>
<dbReference type="AlphaFoldDB" id="V6JDV0"/>
<keyword evidence="2" id="KW-1133">Transmembrane helix</keyword>
<gene>
    <name evidence="3" type="ORF">M878_45780</name>
</gene>
<feature type="transmembrane region" description="Helical" evidence="2">
    <location>
        <begin position="53"/>
        <end position="71"/>
    </location>
</feature>
<feature type="compositionally biased region" description="Acidic residues" evidence="1">
    <location>
        <begin position="11"/>
        <end position="30"/>
    </location>
</feature>
<dbReference type="EMBL" id="AWQX01000398">
    <property type="protein sequence ID" value="EST18077.1"/>
    <property type="molecule type" value="Genomic_DNA"/>
</dbReference>
<evidence type="ECO:0008006" key="5">
    <source>
        <dbReference type="Google" id="ProtNLM"/>
    </source>
</evidence>
<evidence type="ECO:0000313" key="3">
    <source>
        <dbReference type="EMBL" id="EST18077.1"/>
    </source>
</evidence>
<geneLocation type="plasmid" evidence="3 4">
    <name>pSros1</name>
</geneLocation>
<feature type="region of interest" description="Disordered" evidence="1">
    <location>
        <begin position="1"/>
        <end position="36"/>
    </location>
</feature>
<dbReference type="Pfam" id="PF12642">
    <property type="entry name" value="TpcC"/>
    <property type="match status" value="1"/>
</dbReference>
<organism evidence="3 4">
    <name type="scientific">Streptomyces roseochromogenus subsp. oscitans DS 12.976</name>
    <dbReference type="NCBI Taxonomy" id="1352936"/>
    <lineage>
        <taxon>Bacteria</taxon>
        <taxon>Bacillati</taxon>
        <taxon>Actinomycetota</taxon>
        <taxon>Actinomycetes</taxon>
        <taxon>Kitasatosporales</taxon>
        <taxon>Streptomycetaceae</taxon>
        <taxon>Streptomyces</taxon>
    </lineage>
</organism>
<evidence type="ECO:0000256" key="1">
    <source>
        <dbReference type="SAM" id="MobiDB-lite"/>
    </source>
</evidence>
<protein>
    <recommendedName>
        <fullName evidence="5">Conjugative transposon protein TcpC</fullName>
    </recommendedName>
</protein>
<reference evidence="3 4" key="1">
    <citation type="journal article" date="2014" name="Genome Announc.">
        <title>Draft Genome Sequence of Streptomyces roseochromogenes subsp. oscitans DS 12.976, Producer of the Aminocoumarin Antibiotic Clorobiocin.</title>
        <authorList>
            <person name="Ruckert C."/>
            <person name="Kalinowski J."/>
            <person name="Heide L."/>
            <person name="Apel A.K."/>
        </authorList>
    </citation>
    <scope>NUCLEOTIDE SEQUENCE [LARGE SCALE GENOMIC DNA]</scope>
    <source>
        <strain evidence="3 4">DS 12.976</strain>
        <plasmid evidence="3">pSros1</plasmid>
    </source>
</reference>
<dbReference type="InterPro" id="IPR024735">
    <property type="entry name" value="TcpC"/>
</dbReference>
<evidence type="ECO:0000256" key="2">
    <source>
        <dbReference type="SAM" id="Phobius"/>
    </source>
</evidence>
<name>V6JDV0_STRRC</name>
<dbReference type="OrthoDB" id="3852226at2"/>
<dbReference type="HOGENOM" id="CLU_069775_0_0_11"/>
<keyword evidence="2" id="KW-0472">Membrane</keyword>
<keyword evidence="2" id="KW-0812">Transmembrane</keyword>
<keyword evidence="3" id="KW-0614">Plasmid</keyword>
<keyword evidence="4" id="KW-1185">Reference proteome</keyword>
<sequence>MKAWRRPSSEADQEGWDQVPEEYTAEEESGGEQGGWVTVSPGAVANVSAVLRWGAWLLLIAGPLLAVAAFLRPVAAVGAPAPAPKSSVVVRDTSGPAGFAQLYVAAYVEAGKGTEASLAPYYPLMRDISLQAEPGAQHVDRLAAVRVTQASPGYWSVTVAALITPSSKTGAASDKTQGGSQDEAGAGPVLRYFQVPVKTAGTGGGYEAAALPAEVAAPATGGEAPQLDYGAPVPADTHDPAVATISEFLAAYLTGGGELDRYLSPGTSLVAVSPAPYTKVSVTQLAEQGGDFAANAPVTEGARRELLVDVAATGTDGQVRPLTYALALKARAGRWEIAAVDAAPRLNTTKENQQ</sequence>
<evidence type="ECO:0000313" key="4">
    <source>
        <dbReference type="Proteomes" id="UP000017984"/>
    </source>
</evidence>